<gene>
    <name evidence="2" type="ORF">ACFS2C_25500</name>
</gene>
<feature type="region of interest" description="Disordered" evidence="1">
    <location>
        <begin position="139"/>
        <end position="165"/>
    </location>
</feature>
<accession>A0ABW5WFP5</accession>
<name>A0ABW5WFP5_9PSEU</name>
<dbReference type="RefSeq" id="WP_377396366.1">
    <property type="nucleotide sequence ID" value="NZ_JBHSAN010000054.1"/>
</dbReference>
<keyword evidence="3" id="KW-1185">Reference proteome</keyword>
<evidence type="ECO:0000313" key="2">
    <source>
        <dbReference type="EMBL" id="MFD2802752.1"/>
    </source>
</evidence>
<comment type="caution">
    <text evidence="2">The sequence shown here is derived from an EMBL/GenBank/DDBJ whole genome shotgun (WGS) entry which is preliminary data.</text>
</comment>
<organism evidence="2 3">
    <name type="scientific">Prauserella oleivorans</name>
    <dbReference type="NCBI Taxonomy" id="1478153"/>
    <lineage>
        <taxon>Bacteria</taxon>
        <taxon>Bacillati</taxon>
        <taxon>Actinomycetota</taxon>
        <taxon>Actinomycetes</taxon>
        <taxon>Pseudonocardiales</taxon>
        <taxon>Pseudonocardiaceae</taxon>
        <taxon>Prauserella</taxon>
    </lineage>
</organism>
<reference evidence="3" key="1">
    <citation type="journal article" date="2019" name="Int. J. Syst. Evol. Microbiol.">
        <title>The Global Catalogue of Microorganisms (GCM) 10K type strain sequencing project: providing services to taxonomists for standard genome sequencing and annotation.</title>
        <authorList>
            <consortium name="The Broad Institute Genomics Platform"/>
            <consortium name="The Broad Institute Genome Sequencing Center for Infectious Disease"/>
            <person name="Wu L."/>
            <person name="Ma J."/>
        </authorList>
    </citation>
    <scope>NUCLEOTIDE SEQUENCE [LARGE SCALE GENOMIC DNA]</scope>
    <source>
        <strain evidence="3">IBRC-M 10906</strain>
    </source>
</reference>
<proteinExistence type="predicted"/>
<dbReference type="EMBL" id="JBHUOF010000049">
    <property type="protein sequence ID" value="MFD2802752.1"/>
    <property type="molecule type" value="Genomic_DNA"/>
</dbReference>
<evidence type="ECO:0000256" key="1">
    <source>
        <dbReference type="SAM" id="MobiDB-lite"/>
    </source>
</evidence>
<dbReference type="Proteomes" id="UP001597478">
    <property type="component" value="Unassembled WGS sequence"/>
</dbReference>
<evidence type="ECO:0000313" key="3">
    <source>
        <dbReference type="Proteomes" id="UP001597478"/>
    </source>
</evidence>
<protein>
    <submittedName>
        <fullName evidence="2">Uncharacterized protein</fullName>
    </submittedName>
</protein>
<sequence>MSSLWACAAEVRLLSTRTGAQPALARSRFTPWASSLVGESVRSGDDVVVPGLADVVGSLLDAGVPVSVGRGDVVGRSGEVLFGSLETAAGRSPSRPGAAGVTGRGRLGCSAEGARVTEELAPGSVVALVPVAGPVTSVVGSAGGGAASDDDGVVDSGTARRREPL</sequence>